<sequence length="75" mass="9160">MRELNRRFRDQYGIPVRVIRWEPETQRVIYLRQGYEHECFSPLEQFQRKFREIGISGSVDGVQTHSKQPERQDHD</sequence>
<gene>
    <name evidence="1" type="ORF">Q8Y70_13860</name>
</gene>
<evidence type="ECO:0000313" key="2">
    <source>
        <dbReference type="Proteomes" id="UP001302368"/>
    </source>
</evidence>
<name>A0ABZ0MJQ1_9ENTR</name>
<protein>
    <submittedName>
        <fullName evidence="1">DUF4222 domain-containing protein</fullName>
    </submittedName>
</protein>
<accession>A0ABZ0MJQ1</accession>
<dbReference type="InterPro" id="IPR025317">
    <property type="entry name" value="DUF4222"/>
</dbReference>
<dbReference type="Proteomes" id="UP001302368">
    <property type="component" value="Chromosome"/>
</dbReference>
<proteinExistence type="predicted"/>
<evidence type="ECO:0000313" key="1">
    <source>
        <dbReference type="EMBL" id="WOZ75700.1"/>
    </source>
</evidence>
<dbReference type="Pfam" id="PF13973">
    <property type="entry name" value="DUF4222"/>
    <property type="match status" value="1"/>
</dbReference>
<dbReference type="RefSeq" id="WP_305736357.1">
    <property type="nucleotide sequence ID" value="NZ_CP137744.1"/>
</dbReference>
<dbReference type="EMBL" id="CP137744">
    <property type="protein sequence ID" value="WOZ75700.1"/>
    <property type="molecule type" value="Genomic_DNA"/>
</dbReference>
<organism evidence="1 2">
    <name type="scientific">Kosakonia sacchari</name>
    <dbReference type="NCBI Taxonomy" id="1158459"/>
    <lineage>
        <taxon>Bacteria</taxon>
        <taxon>Pseudomonadati</taxon>
        <taxon>Pseudomonadota</taxon>
        <taxon>Gammaproteobacteria</taxon>
        <taxon>Enterobacterales</taxon>
        <taxon>Enterobacteriaceae</taxon>
        <taxon>Kosakonia</taxon>
    </lineage>
</organism>
<reference evidence="1 2" key="1">
    <citation type="submission" date="2023-10" db="EMBL/GenBank/DDBJ databases">
        <title>Genome sequencing of the isolated polysaccharide-producing bacterium Kosakonia sacchari KS2022.</title>
        <authorList>
            <person name="Yi X."/>
        </authorList>
    </citation>
    <scope>NUCLEOTIDE SEQUENCE [LARGE SCALE GENOMIC DNA]</scope>
    <source>
        <strain evidence="1 2">KS2022</strain>
    </source>
</reference>
<keyword evidence="2" id="KW-1185">Reference proteome</keyword>